<organism evidence="3 4">
    <name type="scientific">Aquabacterium olei</name>
    <dbReference type="NCBI Taxonomy" id="1296669"/>
    <lineage>
        <taxon>Bacteria</taxon>
        <taxon>Pseudomonadati</taxon>
        <taxon>Pseudomonadota</taxon>
        <taxon>Betaproteobacteria</taxon>
        <taxon>Burkholderiales</taxon>
        <taxon>Aquabacterium</taxon>
    </lineage>
</organism>
<dbReference type="InterPro" id="IPR010686">
    <property type="entry name" value="OBAP-like"/>
</dbReference>
<evidence type="ECO:0000256" key="2">
    <source>
        <dbReference type="SAM" id="SignalP"/>
    </source>
</evidence>
<feature type="region of interest" description="Disordered" evidence="1">
    <location>
        <begin position="251"/>
        <end position="278"/>
    </location>
</feature>
<dbReference type="Pfam" id="PF06884">
    <property type="entry name" value="DUF1264"/>
    <property type="match status" value="1"/>
</dbReference>
<proteinExistence type="predicted"/>
<dbReference type="PANTHER" id="PTHR31360:SF0">
    <property type="entry name" value="OIL BODY-ASSOCIATED PROTEIN 1B"/>
    <property type="match status" value="1"/>
</dbReference>
<dbReference type="RefSeq" id="WP_109037788.1">
    <property type="nucleotide sequence ID" value="NZ_CP029210.1"/>
</dbReference>
<dbReference type="PANTHER" id="PTHR31360">
    <property type="match status" value="1"/>
</dbReference>
<accession>A0A2U8FUM7</accession>
<keyword evidence="2" id="KW-0732">Signal</keyword>
<protein>
    <submittedName>
        <fullName evidence="3">DUF1264 domain-containing protein</fullName>
    </submittedName>
</protein>
<dbReference type="Proteomes" id="UP000244892">
    <property type="component" value="Chromosome"/>
</dbReference>
<dbReference type="EMBL" id="CP029210">
    <property type="protein sequence ID" value="AWI54772.1"/>
    <property type="molecule type" value="Genomic_DNA"/>
</dbReference>
<dbReference type="OrthoDB" id="254168at2"/>
<sequence>MRRSPFPAHRVLAASCLALAFGPLPAPTLAQITADAQPPGADKTRRTRALELGARALQTHAPVGALDIYLNGFHPMKDDPAHQVEAHHFCRQVNEDFAQCALFDSAARTANLTGIEYIISEKLFLRLPEGERRYWHPHNGEILSGQLIAPGIPRAAEKALMRDKVNSYGKTWHVWHTGAFGIPGDALPMGEPRLAWSFNRDGEIIPGLLLQRDQRLRQQSTERRRERADLQQLAKPQEGVDALLGAFPRDTGPIPGVVDSRAVAPSGQPVPDAASAPR</sequence>
<evidence type="ECO:0000313" key="4">
    <source>
        <dbReference type="Proteomes" id="UP000244892"/>
    </source>
</evidence>
<feature type="signal peptide" evidence="2">
    <location>
        <begin position="1"/>
        <end position="26"/>
    </location>
</feature>
<dbReference type="KEGG" id="aon:DEH84_16125"/>
<name>A0A2U8FUM7_9BURK</name>
<evidence type="ECO:0000256" key="1">
    <source>
        <dbReference type="SAM" id="MobiDB-lite"/>
    </source>
</evidence>
<keyword evidence="4" id="KW-1185">Reference proteome</keyword>
<reference evidence="3 4" key="1">
    <citation type="submission" date="2018-05" db="EMBL/GenBank/DDBJ databases">
        <title>complete genome sequence of Aquabacterium olei NBRC 110486.</title>
        <authorList>
            <person name="Tang B."/>
            <person name="Chang J."/>
            <person name="Zhang L."/>
            <person name="Yang H."/>
        </authorList>
    </citation>
    <scope>NUCLEOTIDE SEQUENCE [LARGE SCALE GENOMIC DNA]</scope>
    <source>
        <strain evidence="3 4">NBRC 110486</strain>
    </source>
</reference>
<dbReference type="AlphaFoldDB" id="A0A2U8FUM7"/>
<gene>
    <name evidence="3" type="ORF">DEH84_16125</name>
</gene>
<feature type="chain" id="PRO_5016041678" evidence="2">
    <location>
        <begin position="27"/>
        <end position="278"/>
    </location>
</feature>
<evidence type="ECO:0000313" key="3">
    <source>
        <dbReference type="EMBL" id="AWI54772.1"/>
    </source>
</evidence>